<dbReference type="KEGG" id="sniv:SFSGTM_12670"/>
<sequence length="73" mass="8195">MAQLGISLECRFSTLVCFESIKEQPSIRDRYATISYNKTNVLDFKLPMFDSSGNETTSTGKATIKDTQIALRL</sequence>
<accession>A0A809RFF5</accession>
<name>A0A809RFF5_9PROT</name>
<dbReference type="AlphaFoldDB" id="A0A809RFF5"/>
<dbReference type="EMBL" id="AP021881">
    <property type="protein sequence ID" value="BBP00559.1"/>
    <property type="molecule type" value="Genomic_DNA"/>
</dbReference>
<proteinExistence type="predicted"/>
<protein>
    <submittedName>
        <fullName evidence="1">Uncharacterized protein</fullName>
    </submittedName>
</protein>
<evidence type="ECO:0000313" key="1">
    <source>
        <dbReference type="EMBL" id="BBP00559.1"/>
    </source>
</evidence>
<evidence type="ECO:0000313" key="2">
    <source>
        <dbReference type="Proteomes" id="UP000463939"/>
    </source>
</evidence>
<gene>
    <name evidence="1" type="ORF">SFSGTM_12670</name>
</gene>
<dbReference type="Proteomes" id="UP000463939">
    <property type="component" value="Chromosome"/>
</dbReference>
<organism evidence="1 2">
    <name type="scientific">Sulfuriferula nivalis</name>
    <dbReference type="NCBI Taxonomy" id="2675298"/>
    <lineage>
        <taxon>Bacteria</taxon>
        <taxon>Pseudomonadati</taxon>
        <taxon>Pseudomonadota</taxon>
        <taxon>Betaproteobacteria</taxon>
        <taxon>Nitrosomonadales</taxon>
        <taxon>Sulfuricellaceae</taxon>
        <taxon>Sulfuriferula</taxon>
    </lineage>
</organism>
<reference evidence="2" key="1">
    <citation type="submission" date="2019-11" db="EMBL/GenBank/DDBJ databases">
        <title>Isolation and characterization of a novel species in the genus Sulfuriferula.</title>
        <authorList>
            <person name="Mochizuki J."/>
            <person name="Kojima H."/>
            <person name="Fukui M."/>
        </authorList>
    </citation>
    <scope>NUCLEOTIDE SEQUENCE [LARGE SCALE GENOMIC DNA]</scope>
    <source>
        <strain evidence="2">SGTM</strain>
    </source>
</reference>
<keyword evidence="2" id="KW-1185">Reference proteome</keyword>